<proteinExistence type="predicted"/>
<dbReference type="PANTHER" id="PTHR35756:SF1">
    <property type="entry name" value="OS05G0337400 PROTEIN"/>
    <property type="match status" value="1"/>
</dbReference>
<keyword evidence="2" id="KW-1185">Reference proteome</keyword>
<comment type="caution">
    <text evidence="1">The sequence shown here is derived from an EMBL/GenBank/DDBJ whole genome shotgun (WGS) entry which is preliminary data.</text>
</comment>
<sequence length="231" mass="25236">MGNYEFVCESIQRCSFPVWIERLDSVWEIKNRAETSSLHLKLCLKKKKNMATLFSPLSLHSARPSSSSFSSSSSSSSPFFAFCSFPLRSRISSLKAQTVLLQKMKRVVKAVEEETQQELTAVDESEQPSTSEAPPVVVPVSPSDTLTMFFQAEGTVSETAIPALTKALEETDGVTDLKFQLAEGLAILELKKQTTVQATGVASGLLETIQGSGFKLQTLNLSFEDEEVAVA</sequence>
<dbReference type="AlphaFoldDB" id="A0A445FAV8"/>
<evidence type="ECO:0000313" key="1">
    <source>
        <dbReference type="EMBL" id="RZB45973.1"/>
    </source>
</evidence>
<gene>
    <name evidence="1" type="ORF">D0Y65_050132</name>
</gene>
<dbReference type="Proteomes" id="UP000289340">
    <property type="component" value="Chromosome 19"/>
</dbReference>
<protein>
    <submittedName>
        <fullName evidence="1">Uncharacterized protein</fullName>
    </submittedName>
</protein>
<evidence type="ECO:0000313" key="2">
    <source>
        <dbReference type="Proteomes" id="UP000289340"/>
    </source>
</evidence>
<name>A0A445FAV8_GLYSO</name>
<reference evidence="1 2" key="1">
    <citation type="submission" date="2018-09" db="EMBL/GenBank/DDBJ databases">
        <title>A high-quality reference genome of wild soybean provides a powerful tool to mine soybean genomes.</title>
        <authorList>
            <person name="Xie M."/>
            <person name="Chung C.Y.L."/>
            <person name="Li M.-W."/>
            <person name="Wong F.-L."/>
            <person name="Chan T.-F."/>
            <person name="Lam H.-M."/>
        </authorList>
    </citation>
    <scope>NUCLEOTIDE SEQUENCE [LARGE SCALE GENOMIC DNA]</scope>
    <source>
        <strain evidence="2">cv. W05</strain>
        <tissue evidence="1">Hypocotyl of etiolated seedlings</tissue>
    </source>
</reference>
<dbReference type="PANTHER" id="PTHR35756">
    <property type="entry name" value="OS05G0337400 PROTEIN"/>
    <property type="match status" value="1"/>
</dbReference>
<dbReference type="EMBL" id="QZWG01000019">
    <property type="protein sequence ID" value="RZB45973.1"/>
    <property type="molecule type" value="Genomic_DNA"/>
</dbReference>
<dbReference type="GO" id="GO:0009507">
    <property type="term" value="C:chloroplast"/>
    <property type="evidence" value="ECO:0007669"/>
    <property type="project" value="TreeGrafter"/>
</dbReference>
<accession>A0A445FAV8</accession>
<organism evidence="1 2">
    <name type="scientific">Glycine soja</name>
    <name type="common">Wild soybean</name>
    <dbReference type="NCBI Taxonomy" id="3848"/>
    <lineage>
        <taxon>Eukaryota</taxon>
        <taxon>Viridiplantae</taxon>
        <taxon>Streptophyta</taxon>
        <taxon>Embryophyta</taxon>
        <taxon>Tracheophyta</taxon>
        <taxon>Spermatophyta</taxon>
        <taxon>Magnoliopsida</taxon>
        <taxon>eudicotyledons</taxon>
        <taxon>Gunneridae</taxon>
        <taxon>Pentapetalae</taxon>
        <taxon>rosids</taxon>
        <taxon>fabids</taxon>
        <taxon>Fabales</taxon>
        <taxon>Fabaceae</taxon>
        <taxon>Papilionoideae</taxon>
        <taxon>50 kb inversion clade</taxon>
        <taxon>NPAAA clade</taxon>
        <taxon>indigoferoid/millettioid clade</taxon>
        <taxon>Phaseoleae</taxon>
        <taxon>Glycine</taxon>
        <taxon>Glycine subgen. Soja</taxon>
    </lineage>
</organism>